<evidence type="ECO:0000313" key="1">
    <source>
        <dbReference type="EMBL" id="KAG2195584.1"/>
    </source>
</evidence>
<dbReference type="GO" id="GO:0016779">
    <property type="term" value="F:nucleotidyltransferase activity"/>
    <property type="evidence" value="ECO:0007669"/>
    <property type="project" value="TreeGrafter"/>
</dbReference>
<accession>A0A8H7QMV6</accession>
<dbReference type="Proteomes" id="UP000603453">
    <property type="component" value="Unassembled WGS sequence"/>
</dbReference>
<dbReference type="EMBL" id="JAEPRD010000167">
    <property type="protein sequence ID" value="KAG2195584.1"/>
    <property type="molecule type" value="Genomic_DNA"/>
</dbReference>
<organism evidence="1 2">
    <name type="scientific">Mucor saturninus</name>
    <dbReference type="NCBI Taxonomy" id="64648"/>
    <lineage>
        <taxon>Eukaryota</taxon>
        <taxon>Fungi</taxon>
        <taxon>Fungi incertae sedis</taxon>
        <taxon>Mucoromycota</taxon>
        <taxon>Mucoromycotina</taxon>
        <taxon>Mucoromycetes</taxon>
        <taxon>Mucorales</taxon>
        <taxon>Mucorineae</taxon>
        <taxon>Mucoraceae</taxon>
        <taxon>Mucor</taxon>
    </lineage>
</organism>
<dbReference type="GO" id="GO:0031123">
    <property type="term" value="P:RNA 3'-end processing"/>
    <property type="evidence" value="ECO:0007669"/>
    <property type="project" value="TreeGrafter"/>
</dbReference>
<comment type="caution">
    <text evidence="1">The sequence shown here is derived from an EMBL/GenBank/DDBJ whole genome shotgun (WGS) entry which is preliminary data.</text>
</comment>
<gene>
    <name evidence="1" type="ORF">INT47_001331</name>
</gene>
<dbReference type="AlphaFoldDB" id="A0A8H7QMV6"/>
<protein>
    <submittedName>
        <fullName evidence="1">Uncharacterized protein</fullName>
    </submittedName>
</protein>
<name>A0A8H7QMV6_9FUNG</name>
<dbReference type="SUPFAM" id="SSF81631">
    <property type="entry name" value="PAP/OAS1 substrate-binding domain"/>
    <property type="match status" value="1"/>
</dbReference>
<evidence type="ECO:0000313" key="2">
    <source>
        <dbReference type="Proteomes" id="UP000603453"/>
    </source>
</evidence>
<dbReference type="PANTHER" id="PTHR12271:SF40">
    <property type="entry name" value="POLY(A) RNA POLYMERASE GLD2"/>
    <property type="match status" value="1"/>
</dbReference>
<sequence length="538" mass="62164">MLTLGIVVHRILTNDSKDYADYEALFEPIYDFDFMSECLENIGMVCPTHCPKKPNDILFRDKTSGIRCRSGIDTGMRFSRERFIEAYLKLDDRIDPLITVIFFIIKRRTSHCEPLSSYVHVILILNYLINGLDHPVIPCLQDLPDNVCNVVDCFYNKYTGPVTAIHREEIRQVRDRYHTCVVIQNDVSLNPTSDKTVWISKNKDSLKTLLLGYFNYYEKIENISDISIVRVGISIIDAEKNEIQDPLSPSKTISIGCAQIDWKDLRQVFKDVANLLEGGKSLEHLLIESIQYASNNSIAKSNKSPYPTYVVDLKDLDSHLQHILPSECDLINTHFVTLLEFLMSADARKHMSDRWVYEIMTTNQYSCRRSNNHHLALKSYQPYNDNLFIVNSKKPKASVLQSLSDNIMARYQENYVDKREIYDTRKRIRDRVNEIIQEAFPSLDISVQLIRLSHVDVVFADSLLDLAIIPAHFYKPDKEEFDNHKQPYKALNDFEYISECLKKMGMTDVVSKTLYKSGKNLTFEHPESGQKCILGVEN</sequence>
<proteinExistence type="predicted"/>
<keyword evidence="2" id="KW-1185">Reference proteome</keyword>
<dbReference type="OrthoDB" id="2274644at2759"/>
<dbReference type="PANTHER" id="PTHR12271">
    <property type="entry name" value="POLY A POLYMERASE CID PAP -RELATED"/>
    <property type="match status" value="1"/>
</dbReference>
<dbReference type="Gene3D" id="1.10.1410.10">
    <property type="match status" value="1"/>
</dbReference>
<reference evidence="1" key="1">
    <citation type="submission" date="2020-12" db="EMBL/GenBank/DDBJ databases">
        <title>Metabolic potential, ecology and presence of endohyphal bacteria is reflected in genomic diversity of Mucoromycotina.</title>
        <authorList>
            <person name="Muszewska A."/>
            <person name="Okrasinska A."/>
            <person name="Steczkiewicz K."/>
            <person name="Drgas O."/>
            <person name="Orlowska M."/>
            <person name="Perlinska-Lenart U."/>
            <person name="Aleksandrzak-Piekarczyk T."/>
            <person name="Szatraj K."/>
            <person name="Zielenkiewicz U."/>
            <person name="Pilsyk S."/>
            <person name="Malc E."/>
            <person name="Mieczkowski P."/>
            <person name="Kruszewska J.S."/>
            <person name="Biernat P."/>
            <person name="Pawlowska J."/>
        </authorList>
    </citation>
    <scope>NUCLEOTIDE SEQUENCE</scope>
    <source>
        <strain evidence="1">WA0000017839</strain>
    </source>
</reference>